<feature type="region of interest" description="Disordered" evidence="4">
    <location>
        <begin position="214"/>
        <end position="237"/>
    </location>
</feature>
<dbReference type="HOGENOM" id="CLU_022443_0_0_1"/>
<keyword evidence="8" id="KW-1185">Reference proteome</keyword>
<feature type="compositionally biased region" description="Basic and acidic residues" evidence="4">
    <location>
        <begin position="214"/>
        <end position="224"/>
    </location>
</feature>
<dbReference type="InterPro" id="IPR020796">
    <property type="entry name" value="ORC5"/>
</dbReference>
<accession>A0A0C9SY90</accession>
<proteinExistence type="predicted"/>
<dbReference type="OrthoDB" id="365981at2759"/>
<feature type="domain" description="ORC5 lid" evidence="6">
    <location>
        <begin position="71"/>
        <end position="110"/>
    </location>
</feature>
<dbReference type="Proteomes" id="UP000053647">
    <property type="component" value="Unassembled WGS sequence"/>
</dbReference>
<evidence type="ECO:0000313" key="8">
    <source>
        <dbReference type="Proteomes" id="UP000053647"/>
    </source>
</evidence>
<feature type="domain" description="Origin recognition complex subunit 5 C-terminal" evidence="5">
    <location>
        <begin position="191"/>
        <end position="347"/>
    </location>
</feature>
<evidence type="ECO:0000256" key="3">
    <source>
        <dbReference type="ARBA" id="ARBA00023242"/>
    </source>
</evidence>
<keyword evidence="3" id="KW-0539">Nucleus</keyword>
<sequence length="353" mass="39760">SQVNISVIFLSSVRWEEIKPPLGAAPDPYYINVDPLTKQDVIQRLVSAYRTTSLAQSTSNMTYHPALQPFYEQYVDTLCSTILIYTNDPLELQYIAAARWPGFVKPVIDQYNELAQQAEADGEIPPELESPGTEARLRLLNYFLPTFPAALDALYPRLMNAADWAADNDYDQGQASGDDRTRISSIKVDHLPRMSKFILIAAFLASTNPAKSDMRMLGRGAEERKKKRRKSVSPKKTQMSVVKISQRLLGPTTFPLDRLLAILGALLEENDFESRPHDPRFELPGEYTDMEIGRIHVYAAITEMTFMRALHRTTGMDKLDGPPMFKCGILHEVALALARDVDVPLNDLMWDPA</sequence>
<dbReference type="InterPro" id="IPR047088">
    <property type="entry name" value="ORC5_C"/>
</dbReference>
<protein>
    <recommendedName>
        <fullName evidence="9">Origin recognition complex subunit 5</fullName>
    </recommendedName>
</protein>
<feature type="non-terminal residue" evidence="7">
    <location>
        <position position="353"/>
    </location>
</feature>
<evidence type="ECO:0008006" key="9">
    <source>
        <dbReference type="Google" id="ProtNLM"/>
    </source>
</evidence>
<evidence type="ECO:0000259" key="6">
    <source>
        <dbReference type="Pfam" id="PF21639"/>
    </source>
</evidence>
<dbReference type="GO" id="GO:0005664">
    <property type="term" value="C:nuclear origin of replication recognition complex"/>
    <property type="evidence" value="ECO:0007669"/>
    <property type="project" value="TreeGrafter"/>
</dbReference>
<keyword evidence="2" id="KW-0235">DNA replication</keyword>
<reference evidence="8" key="2">
    <citation type="submission" date="2015-01" db="EMBL/GenBank/DDBJ databases">
        <title>Evolutionary Origins and Diversification of the Mycorrhizal Mutualists.</title>
        <authorList>
            <consortium name="DOE Joint Genome Institute"/>
            <consortium name="Mycorrhizal Genomics Consortium"/>
            <person name="Kohler A."/>
            <person name="Kuo A."/>
            <person name="Nagy L.G."/>
            <person name="Floudas D."/>
            <person name="Copeland A."/>
            <person name="Barry K.W."/>
            <person name="Cichocki N."/>
            <person name="Veneault-Fourrey C."/>
            <person name="LaButti K."/>
            <person name="Lindquist E.A."/>
            <person name="Lipzen A."/>
            <person name="Lundell T."/>
            <person name="Morin E."/>
            <person name="Murat C."/>
            <person name="Riley R."/>
            <person name="Ohm R."/>
            <person name="Sun H."/>
            <person name="Tunlid A."/>
            <person name="Henrissat B."/>
            <person name="Grigoriev I.V."/>
            <person name="Hibbett D.S."/>
            <person name="Martin F."/>
        </authorList>
    </citation>
    <scope>NUCLEOTIDE SEQUENCE [LARGE SCALE GENOMIC DNA]</scope>
    <source>
        <strain evidence="8">ATCC 200175</strain>
    </source>
</reference>
<dbReference type="Pfam" id="PF14630">
    <property type="entry name" value="ORC5_C"/>
    <property type="match status" value="1"/>
</dbReference>
<evidence type="ECO:0000256" key="4">
    <source>
        <dbReference type="SAM" id="MobiDB-lite"/>
    </source>
</evidence>
<dbReference type="InterPro" id="IPR048866">
    <property type="entry name" value="ORC5_lid"/>
</dbReference>
<organism evidence="7 8">
    <name type="scientific">Paxillus involutus ATCC 200175</name>
    <dbReference type="NCBI Taxonomy" id="664439"/>
    <lineage>
        <taxon>Eukaryota</taxon>
        <taxon>Fungi</taxon>
        <taxon>Dikarya</taxon>
        <taxon>Basidiomycota</taxon>
        <taxon>Agaricomycotina</taxon>
        <taxon>Agaricomycetes</taxon>
        <taxon>Agaricomycetidae</taxon>
        <taxon>Boletales</taxon>
        <taxon>Paxilineae</taxon>
        <taxon>Paxillaceae</taxon>
        <taxon>Paxillus</taxon>
    </lineage>
</organism>
<evidence type="ECO:0000313" key="7">
    <source>
        <dbReference type="EMBL" id="KIJ14874.1"/>
    </source>
</evidence>
<reference evidence="7 8" key="1">
    <citation type="submission" date="2014-06" db="EMBL/GenBank/DDBJ databases">
        <authorList>
            <consortium name="DOE Joint Genome Institute"/>
            <person name="Kuo A."/>
            <person name="Kohler A."/>
            <person name="Nagy L.G."/>
            <person name="Floudas D."/>
            <person name="Copeland A."/>
            <person name="Barry K.W."/>
            <person name="Cichocki N."/>
            <person name="Veneault-Fourrey C."/>
            <person name="LaButti K."/>
            <person name="Lindquist E.A."/>
            <person name="Lipzen A."/>
            <person name="Lundell T."/>
            <person name="Morin E."/>
            <person name="Murat C."/>
            <person name="Sun H."/>
            <person name="Tunlid A."/>
            <person name="Henrissat B."/>
            <person name="Grigoriev I.V."/>
            <person name="Hibbett D.S."/>
            <person name="Martin F."/>
            <person name="Nordberg H.P."/>
            <person name="Cantor M.N."/>
            <person name="Hua S.X."/>
        </authorList>
    </citation>
    <scope>NUCLEOTIDE SEQUENCE [LARGE SCALE GENOMIC DNA]</scope>
    <source>
        <strain evidence="7 8">ATCC 200175</strain>
    </source>
</reference>
<dbReference type="PANTHER" id="PTHR12705:SF0">
    <property type="entry name" value="ORIGIN RECOGNITION COMPLEX SUBUNIT 5"/>
    <property type="match status" value="1"/>
</dbReference>
<evidence type="ECO:0000256" key="2">
    <source>
        <dbReference type="ARBA" id="ARBA00022705"/>
    </source>
</evidence>
<comment type="subcellular location">
    <subcellularLocation>
        <location evidence="1">Nucleus</location>
    </subcellularLocation>
</comment>
<evidence type="ECO:0000259" key="5">
    <source>
        <dbReference type="Pfam" id="PF14630"/>
    </source>
</evidence>
<evidence type="ECO:0000256" key="1">
    <source>
        <dbReference type="ARBA" id="ARBA00004123"/>
    </source>
</evidence>
<dbReference type="Pfam" id="PF21639">
    <property type="entry name" value="ORC5_lid"/>
    <property type="match status" value="1"/>
</dbReference>
<dbReference type="GO" id="GO:0006270">
    <property type="term" value="P:DNA replication initiation"/>
    <property type="evidence" value="ECO:0007669"/>
    <property type="project" value="TreeGrafter"/>
</dbReference>
<dbReference type="EMBL" id="KN819340">
    <property type="protein sequence ID" value="KIJ14874.1"/>
    <property type="molecule type" value="Genomic_DNA"/>
</dbReference>
<name>A0A0C9SY90_PAXIN</name>
<dbReference type="AlphaFoldDB" id="A0A0C9SY90"/>
<gene>
    <name evidence="7" type="ORF">PAXINDRAFT_78384</name>
</gene>
<dbReference type="PANTHER" id="PTHR12705">
    <property type="entry name" value="ORIGIN RECOGNITION COMPLEX SUBUNIT 5"/>
    <property type="match status" value="1"/>
</dbReference>
<dbReference type="GO" id="GO:0003688">
    <property type="term" value="F:DNA replication origin binding"/>
    <property type="evidence" value="ECO:0007669"/>
    <property type="project" value="TreeGrafter"/>
</dbReference>